<dbReference type="InterPro" id="IPR001296">
    <property type="entry name" value="Glyco_trans_1"/>
</dbReference>
<organism evidence="3 4">
    <name type="scientific">Stomatobaculum longum</name>
    <dbReference type="NCBI Taxonomy" id="796942"/>
    <lineage>
        <taxon>Bacteria</taxon>
        <taxon>Bacillati</taxon>
        <taxon>Bacillota</taxon>
        <taxon>Clostridia</taxon>
        <taxon>Lachnospirales</taxon>
        <taxon>Lachnospiraceae</taxon>
        <taxon>Stomatobaculum</taxon>
    </lineage>
</organism>
<accession>A0AA36Y4Q0</accession>
<sequence>MSGSKKALLVTTVSGFVPQFEMNNVRLLQERGYEVHYASNFDMPSYGDNNDRLKGTGIRCHQIAFAREPWNLQNMSAVRELAALIRREGVSLLHCHTPMGAACARVAAARTGLRNVIYTAHGFHFFDGASKKNWLIYYPVEKFLSRYTDSLLLINREDYARARKKFSARHTDLLPGVGIDIEAVQRGSAEGAGLREELGILQTQRVLLTAGEMIPRKNQALLLEVLRRLNNPALTLIILGHGKLQDELKAKARALGVEAQVIFPGYRTDVFRFYGIADLFLFPSLQEGLPVAVMEAMAAGLPVVASGVRGNRDLILPGKGGELLSPHCATDWEKVVSILLGDCKKREAYGLYNRQRIGAFSREANETKMREIYARYDEA</sequence>
<dbReference type="Proteomes" id="UP000018466">
    <property type="component" value="Unassembled WGS sequence"/>
</dbReference>
<evidence type="ECO:0000313" key="4">
    <source>
        <dbReference type="Proteomes" id="UP000018466"/>
    </source>
</evidence>
<dbReference type="PANTHER" id="PTHR45947">
    <property type="entry name" value="SULFOQUINOVOSYL TRANSFERASE SQD2"/>
    <property type="match status" value="1"/>
</dbReference>
<dbReference type="PANTHER" id="PTHR45947:SF3">
    <property type="entry name" value="SULFOQUINOVOSYL TRANSFERASE SQD2"/>
    <property type="match status" value="1"/>
</dbReference>
<keyword evidence="4" id="KW-1185">Reference proteome</keyword>
<feature type="domain" description="Glycosyltransferase subfamily 4-like N-terminal" evidence="2">
    <location>
        <begin position="8"/>
        <end position="152"/>
    </location>
</feature>
<protein>
    <recommendedName>
        <fullName evidence="5">Glycosyltransferase family 1 protein</fullName>
    </recommendedName>
</protein>
<dbReference type="RefSeq" id="WP_009533086.1">
    <property type="nucleotide sequence ID" value="NZ_JH590863.1"/>
</dbReference>
<dbReference type="EMBL" id="AGEL01000007">
    <property type="protein sequence ID" value="EHO16554.1"/>
    <property type="molecule type" value="Genomic_DNA"/>
</dbReference>
<dbReference type="Pfam" id="PF13477">
    <property type="entry name" value="Glyco_trans_4_2"/>
    <property type="match status" value="1"/>
</dbReference>
<dbReference type="SUPFAM" id="SSF53756">
    <property type="entry name" value="UDP-Glycosyltransferase/glycogen phosphorylase"/>
    <property type="match status" value="1"/>
</dbReference>
<evidence type="ECO:0000259" key="2">
    <source>
        <dbReference type="Pfam" id="PF13477"/>
    </source>
</evidence>
<dbReference type="Pfam" id="PF00534">
    <property type="entry name" value="Glycos_transf_1"/>
    <property type="match status" value="1"/>
</dbReference>
<dbReference type="GO" id="GO:0016757">
    <property type="term" value="F:glycosyltransferase activity"/>
    <property type="evidence" value="ECO:0007669"/>
    <property type="project" value="InterPro"/>
</dbReference>
<evidence type="ECO:0008006" key="5">
    <source>
        <dbReference type="Google" id="ProtNLM"/>
    </source>
</evidence>
<dbReference type="CDD" id="cd03808">
    <property type="entry name" value="GT4_CapM-like"/>
    <property type="match status" value="1"/>
</dbReference>
<reference evidence="3 4" key="1">
    <citation type="submission" date="2011-10" db="EMBL/GenBank/DDBJ databases">
        <title>The Genome Sequence of Lachnospiraceae bacterium ACC2.</title>
        <authorList>
            <consortium name="The Broad Institute Genome Sequencing Platform"/>
            <person name="Earl A."/>
            <person name="Ward D."/>
            <person name="Feldgarden M."/>
            <person name="Gevers D."/>
            <person name="Sizova M."/>
            <person name="Hazen A."/>
            <person name="Epstein S."/>
            <person name="Young S.K."/>
            <person name="Zeng Q."/>
            <person name="Gargeya S."/>
            <person name="Fitzgerald M."/>
            <person name="Haas B."/>
            <person name="Abouelleil A."/>
            <person name="Alvarado L."/>
            <person name="Arachchi H.M."/>
            <person name="Berlin A."/>
            <person name="Brown A."/>
            <person name="Chapman S.B."/>
            <person name="Chen Z."/>
            <person name="Dunbar C."/>
            <person name="Freedman E."/>
            <person name="Gearin G."/>
            <person name="Goldberg J."/>
            <person name="Griggs A."/>
            <person name="Gujja S."/>
            <person name="Heiman D."/>
            <person name="Howarth C."/>
            <person name="Larson L."/>
            <person name="Lui A."/>
            <person name="MacDonald P.J.P."/>
            <person name="Montmayeur A."/>
            <person name="Murphy C."/>
            <person name="Neiman D."/>
            <person name="Pearson M."/>
            <person name="Priest M."/>
            <person name="Roberts A."/>
            <person name="Saif S."/>
            <person name="Shea T."/>
            <person name="Shenoy N."/>
            <person name="Sisk P."/>
            <person name="Stolte C."/>
            <person name="Sykes S."/>
            <person name="Wortman J."/>
            <person name="Nusbaum C."/>
            <person name="Birren B."/>
        </authorList>
    </citation>
    <scope>NUCLEOTIDE SEQUENCE [LARGE SCALE GENOMIC DNA]</scope>
    <source>
        <strain evidence="3 4">ACC2</strain>
    </source>
</reference>
<dbReference type="InterPro" id="IPR050194">
    <property type="entry name" value="Glycosyltransferase_grp1"/>
</dbReference>
<dbReference type="AlphaFoldDB" id="A0AA36Y4Q0"/>
<name>A0AA36Y4Q0_9FIRM</name>
<dbReference type="Gene3D" id="3.40.50.2000">
    <property type="entry name" value="Glycogen Phosphorylase B"/>
    <property type="match status" value="2"/>
</dbReference>
<proteinExistence type="predicted"/>
<feature type="domain" description="Glycosyl transferase family 1" evidence="1">
    <location>
        <begin position="195"/>
        <end position="355"/>
    </location>
</feature>
<dbReference type="GeneID" id="86941011"/>
<gene>
    <name evidence="3" type="ORF">HMPREF9623_01253</name>
</gene>
<evidence type="ECO:0000313" key="3">
    <source>
        <dbReference type="EMBL" id="EHO16554.1"/>
    </source>
</evidence>
<evidence type="ECO:0000259" key="1">
    <source>
        <dbReference type="Pfam" id="PF00534"/>
    </source>
</evidence>
<dbReference type="InterPro" id="IPR028098">
    <property type="entry name" value="Glyco_trans_4-like_N"/>
</dbReference>
<comment type="caution">
    <text evidence="3">The sequence shown here is derived from an EMBL/GenBank/DDBJ whole genome shotgun (WGS) entry which is preliminary data.</text>
</comment>